<dbReference type="Proteomes" id="UP000266152">
    <property type="component" value="Unassembled WGS sequence"/>
</dbReference>
<accession>A0A395REV3</accession>
<proteinExistence type="predicted"/>
<protein>
    <submittedName>
        <fullName evidence="2">Ankyrin repeat and socs box protein 6</fullName>
    </submittedName>
</protein>
<gene>
    <name evidence="2" type="ORF">FSPOR_11893</name>
</gene>
<comment type="caution">
    <text evidence="2">The sequence shown here is derived from an EMBL/GenBank/DDBJ whole genome shotgun (WGS) entry which is preliminary data.</text>
</comment>
<sequence>MTEDLLKALLLKRPGQGEAPQLYWDANGDCYRLWQLRTEIEPKYGSIMIEPAEGHPMMNPAWQRVALSMPFWIAYHLTYFTTDVQVTIGRKVPFVDEDLKRPAKRSKTEKGGGSRKKAKKTELLMTSSNGLVGGPDNESGIFSMGVDPDFADTIDSLMPQDLGTGSENTLMSNNPETTAMAQDKADLRMEAAWNLAVGPRGLSPNAFKRFDIRVSQLIYDTVAVQEDVEMKTITGANAFLSYLSLRRWLQPDQITALKMNFMLENQINLDGIISLVFDDFLKTSFFSLLPIKLDKKALDHASGFSDVKSLNFSVKPPAAHQKWDIQYEVAGNQTATWQVKVLSELRFFIYRPFERDFRYVYGSFLGKLSNGQGSNVIIDFLWFPDKDSGLDYHLRFADDDFVSEGYVMKVGDLWSAIPPSFSTINTLAAAILLPGKDTALEFGDFMRIQDCGFVVHKNSPVVADVTLRRVFGTKKFDPKQQFKPFGDMITIRLPTIGLQVENLFSTVPLKLFVRIEERLDIKGSTVPIVFETRRPRGGDKTIYQLSYIASSSKQDLTPARLLNWLGISNTNLSDIPGLEKLLGSLHVLSFGLGWLEGTPEKSRTKPFSAKLDFMELAIRLDRLDLVPDYLAVENAFLELRLDQQGSGFNTSLTSYARLTIGNCDVQFLISYGERPEWESVYAYNAIPGHFRLALSTGDTGVLSLSNILGHFVPNVQCLPPALQKVLLRTGISKFRLGIGKDEAGKNVIAMIHLEVMLEEDDMEIFEGLSISSPKLTLRIDYPNDEDARTISASISVLTDIRDEEFNATIWLDAKEDTIIGMSIVPVSESIALGEIIAFFSQTMSESFKLDLPSDFSFMQGIDSGPTYVSFRKTAAAGYKLDSVFVHVEANRDFEVWDSPRVVLSDVNFLMNYIRGSGVHVGFGVSLAVGNYEFSGALFYDRASTDVGLVDDTPKDEKPKNEKGVPPTDGGAVALGKDKSTSYTVQLEFEGEVGLHDILSTLTGTNFADMLQRTGLEAFSKYTDIKIHTIALALAKAPSSWTFSVVANLDWLAFTNVNLTASHEASWAFNLQLQCKDGPLKILTDSWAASVARFVELGDTSIYLFYGPISNTLRGQQLTLSNKSRRLLGDKGGVAISTNLNLGSDLKILREWLKLEGLQVFGAAGAGFFVLGVKVGMLTLVDDAFKLSGGFLLSYIDNELWIGVEGDFAFNIPAITKSTITGTIAAGVNLSTGGLGLKANTNEALKDVGGIKGFDLDAVAFEIELAPEAELMPTTLGVEGGVRVQGLDNVSGRLAVKFVAKSPMNCYVEGKIENLNLTGLLAKFAAAIDLPPERQNFLQKNGVNLRFLAIQLIPKDMVGMTNQQLKRRIYFEGALSIVINDKPIWAGFVLLDIKDSGFVAIALMEPVQAIDPSVFSIQRSSKGVSAASYNLQLPQVKPEYLTPRMLNEGPVLKIASEGPDPVFVSAHLRFLGTQHDLYAVVNGDSFVAEFHSKASVGSLDFSVNCHFNSAVAIAAEASLDLGEHTLMLITTLSALDGALDRKVFERPSDKITSVGFSGGLKVSVAWTSGRDPLSINLSGKAQAFGKKWDIGEIGIKITESDLRSLEAFASQLWEYIKDSFAKLVMTWIRDIQTEVTAAIKFLEENWKVASQELVRLVSDIKNIPITDIIVPVLKELDIIYKEALNLLDDLGIGKFLGVKLLSPLYGKDPPPDRRPGWEPDVPDDVLKLPKKPKRNEPILSPDDILDGFPGTEKHDKKPDSSPKIKPVDPKPVDPFEIPDDIGFGAFSARPKPAFISVSYTEAEHEAATSSKAFSKTAEDVVVARLPAWYAKEIERYVSSPISPVSSDSAGETLAQISSFDYEEVLAIAKVLRTAGLSAKEVQQVYKDDIGQNMPSKLAEQI</sequence>
<feature type="compositionally biased region" description="Basic and acidic residues" evidence="1">
    <location>
        <begin position="1750"/>
        <end position="1771"/>
    </location>
</feature>
<reference evidence="2 3" key="1">
    <citation type="journal article" date="2018" name="PLoS Pathog.">
        <title>Evolution of structural diversity of trichothecenes, a family of toxins produced by plant pathogenic and entomopathogenic fungi.</title>
        <authorList>
            <person name="Proctor R.H."/>
            <person name="McCormick S.P."/>
            <person name="Kim H.S."/>
            <person name="Cardoza R.E."/>
            <person name="Stanley A.M."/>
            <person name="Lindo L."/>
            <person name="Kelly A."/>
            <person name="Brown D.W."/>
            <person name="Lee T."/>
            <person name="Vaughan M.M."/>
            <person name="Alexander N.J."/>
            <person name="Busman M."/>
            <person name="Gutierrez S."/>
        </authorList>
    </citation>
    <scope>NUCLEOTIDE SEQUENCE [LARGE SCALE GENOMIC DNA]</scope>
    <source>
        <strain evidence="2 3">NRRL 3299</strain>
    </source>
</reference>
<dbReference type="STRING" id="5514.A0A395REV3"/>
<name>A0A395REV3_FUSSP</name>
<evidence type="ECO:0000256" key="1">
    <source>
        <dbReference type="SAM" id="MobiDB-lite"/>
    </source>
</evidence>
<dbReference type="EMBL" id="PXOF01000299">
    <property type="protein sequence ID" value="RGP58392.1"/>
    <property type="molecule type" value="Genomic_DNA"/>
</dbReference>
<evidence type="ECO:0000313" key="2">
    <source>
        <dbReference type="EMBL" id="RGP58392.1"/>
    </source>
</evidence>
<feature type="region of interest" description="Disordered" evidence="1">
    <location>
        <begin position="949"/>
        <end position="970"/>
    </location>
</feature>
<dbReference type="PROSITE" id="PS51450">
    <property type="entry name" value="LRR"/>
    <property type="match status" value="1"/>
</dbReference>
<organism evidence="2 3">
    <name type="scientific">Fusarium sporotrichioides</name>
    <dbReference type="NCBI Taxonomy" id="5514"/>
    <lineage>
        <taxon>Eukaryota</taxon>
        <taxon>Fungi</taxon>
        <taxon>Dikarya</taxon>
        <taxon>Ascomycota</taxon>
        <taxon>Pezizomycotina</taxon>
        <taxon>Sordariomycetes</taxon>
        <taxon>Hypocreomycetidae</taxon>
        <taxon>Hypocreales</taxon>
        <taxon>Nectriaceae</taxon>
        <taxon>Fusarium</taxon>
    </lineage>
</organism>
<feature type="compositionally biased region" description="Basic and acidic residues" evidence="1">
    <location>
        <begin position="951"/>
        <end position="962"/>
    </location>
</feature>
<evidence type="ECO:0000313" key="3">
    <source>
        <dbReference type="Proteomes" id="UP000266152"/>
    </source>
</evidence>
<feature type="region of interest" description="Disordered" evidence="1">
    <location>
        <begin position="1706"/>
        <end position="1771"/>
    </location>
</feature>
<dbReference type="InterPro" id="IPR001611">
    <property type="entry name" value="Leu-rich_rpt"/>
</dbReference>
<keyword evidence="3" id="KW-1185">Reference proteome</keyword>